<keyword evidence="2" id="KW-1185">Reference proteome</keyword>
<dbReference type="RefSeq" id="WP_305990500.1">
    <property type="nucleotide sequence ID" value="NZ_JAVAMP010000001.1"/>
</dbReference>
<comment type="caution">
    <text evidence="1">The sequence shown here is derived from an EMBL/GenBank/DDBJ whole genome shotgun (WGS) entry which is preliminary data.</text>
</comment>
<name>A0ABT9IV44_9BACL</name>
<gene>
    <name evidence="1" type="ORF">Q5Y73_03800</name>
</gene>
<sequence>MSIDLHLLVNKTIKKNEIEKVVSSLGFRKDEEIEDTYYWFDYDYVSTRGCMFYLGYDNILHIDGKDKEFKTVCSTNTKAGRSHGDFQKQIDTIKELNNKFGGIVYGDEGHGFFENDIPKLSRTDIACGFAYLRFERNLVMVKQLMEDVDIKRVHNYLDLGILPYGEKNFLTNNLLVPYFVSIMEDFLKTFIYRYIETNKESENLIYSKKETLPYNIVKELVEKEKSIIDIEIEEYSFQNFKSANRAFTKYIGLDLFTHILNEKISIDGEEEKLISILSQLIKERHELIHEAKLNYNLDKKLIKSYYNSLELLGKTFVRVFKEKRSIRINLEEEL</sequence>
<evidence type="ECO:0000313" key="2">
    <source>
        <dbReference type="Proteomes" id="UP001231941"/>
    </source>
</evidence>
<organism evidence="1 2">
    <name type="scientific">Chengkuizengella axinellae</name>
    <dbReference type="NCBI Taxonomy" id="3064388"/>
    <lineage>
        <taxon>Bacteria</taxon>
        <taxon>Bacillati</taxon>
        <taxon>Bacillota</taxon>
        <taxon>Bacilli</taxon>
        <taxon>Bacillales</taxon>
        <taxon>Paenibacillaceae</taxon>
        <taxon>Chengkuizengella</taxon>
    </lineage>
</organism>
<evidence type="ECO:0000313" key="1">
    <source>
        <dbReference type="EMBL" id="MDP5273216.1"/>
    </source>
</evidence>
<dbReference type="Proteomes" id="UP001231941">
    <property type="component" value="Unassembled WGS sequence"/>
</dbReference>
<proteinExistence type="predicted"/>
<accession>A0ABT9IV44</accession>
<protein>
    <submittedName>
        <fullName evidence="1">HEPN domain-containing protein</fullName>
    </submittedName>
</protein>
<reference evidence="1 2" key="1">
    <citation type="submission" date="2023-08" db="EMBL/GenBank/DDBJ databases">
        <authorList>
            <person name="Park J.-S."/>
        </authorList>
    </citation>
    <scope>NUCLEOTIDE SEQUENCE [LARGE SCALE GENOMIC DNA]</scope>
    <source>
        <strain evidence="1 2">2205SS18-9</strain>
    </source>
</reference>
<dbReference type="EMBL" id="JAVAMP010000001">
    <property type="protein sequence ID" value="MDP5273216.1"/>
    <property type="molecule type" value="Genomic_DNA"/>
</dbReference>